<gene>
    <name evidence="2" type="ORF">GB883_17945</name>
</gene>
<evidence type="ECO:0000313" key="2">
    <source>
        <dbReference type="EMBL" id="KAE8762715.1"/>
    </source>
</evidence>
<sequence>MDTSAAPQPYGSARDLPSVQEMEKQMAAFKLMRFLLPKAEREHLLELEEEYRRITDAVDSFYAILGPRNWVFHGDLNLSKIERVIETEDSSEAERRLIDYYREAGCIEASVRRLCRFEGMRPRRGLLNKALTDYNEGRYYSTVLVLLAVMDGFVNDFEKESRKGLHTRPAEDMVAWDSVAGHHLGLSHAHRSFLKGFYKTDESEVVELYRNGIMHGVLVNFDNEMVSTKAWNRLFAVADWAEARTKQAAPVEAEPSLRETFAKIRSVQEENRRLSEWQPHEHDVSPDGGSSSEVAGVCGDFLERWQKRQWGLLGGHFLTFGSGKPSVGEQARVAKDLYSPHELGAYTLLKVRHVAAAVAQVDVMLVVDGVSRQVSLRWVRTGEEGQTASEWVEGTWKLAPYGPSVFLA</sequence>
<name>A0A7J5UJX7_9MICO</name>
<feature type="region of interest" description="Disordered" evidence="1">
    <location>
        <begin position="272"/>
        <end position="292"/>
    </location>
</feature>
<keyword evidence="3" id="KW-1185">Reference proteome</keyword>
<protein>
    <submittedName>
        <fullName evidence="2">Uncharacterized protein</fullName>
    </submittedName>
</protein>
<evidence type="ECO:0000256" key="1">
    <source>
        <dbReference type="SAM" id="MobiDB-lite"/>
    </source>
</evidence>
<feature type="compositionally biased region" description="Basic and acidic residues" evidence="1">
    <location>
        <begin position="272"/>
        <end position="285"/>
    </location>
</feature>
<dbReference type="RefSeq" id="WP_152204697.1">
    <property type="nucleotide sequence ID" value="NZ_VUKF01000068.1"/>
</dbReference>
<dbReference type="AlphaFoldDB" id="A0A7J5UJX7"/>
<proteinExistence type="predicted"/>
<dbReference type="EMBL" id="WHJE01000132">
    <property type="protein sequence ID" value="KAE8762715.1"/>
    <property type="molecule type" value="Genomic_DNA"/>
</dbReference>
<evidence type="ECO:0000313" key="3">
    <source>
        <dbReference type="Proteomes" id="UP000451860"/>
    </source>
</evidence>
<dbReference type="OrthoDB" id="5107704at2"/>
<dbReference type="Proteomes" id="UP000451860">
    <property type="component" value="Unassembled WGS sequence"/>
</dbReference>
<reference evidence="2 3" key="1">
    <citation type="submission" date="2019-10" db="EMBL/GenBank/DDBJ databases">
        <title>Georgenia wutianyii sp. nov. and Georgenia yuyongxinii sp. nov. isolated from plateau pika (Ochotona curzoniae) in the Qinghai-Tibet plateau of China.</title>
        <authorList>
            <person name="Tian Z."/>
        </authorList>
    </citation>
    <scope>NUCLEOTIDE SEQUENCE [LARGE SCALE GENOMIC DNA]</scope>
    <source>
        <strain evidence="2 3">DSM 21501</strain>
    </source>
</reference>
<accession>A0A7J5UJX7</accession>
<comment type="caution">
    <text evidence="2">The sequence shown here is derived from an EMBL/GenBank/DDBJ whole genome shotgun (WGS) entry which is preliminary data.</text>
</comment>
<organism evidence="2 3">
    <name type="scientific">Georgenia thermotolerans</name>
    <dbReference type="NCBI Taxonomy" id="527326"/>
    <lineage>
        <taxon>Bacteria</taxon>
        <taxon>Bacillati</taxon>
        <taxon>Actinomycetota</taxon>
        <taxon>Actinomycetes</taxon>
        <taxon>Micrococcales</taxon>
        <taxon>Bogoriellaceae</taxon>
        <taxon>Georgenia</taxon>
    </lineage>
</organism>